<feature type="region of interest" description="Disordered" evidence="7">
    <location>
        <begin position="1"/>
        <end position="32"/>
    </location>
</feature>
<organism evidence="8 9">
    <name type="scientific">Spinacia oleracea</name>
    <name type="common">Spinach</name>
    <dbReference type="NCBI Taxonomy" id="3562"/>
    <lineage>
        <taxon>Eukaryota</taxon>
        <taxon>Viridiplantae</taxon>
        <taxon>Streptophyta</taxon>
        <taxon>Embryophyta</taxon>
        <taxon>Tracheophyta</taxon>
        <taxon>Spermatophyta</taxon>
        <taxon>Magnoliopsida</taxon>
        <taxon>eudicotyledons</taxon>
        <taxon>Gunneridae</taxon>
        <taxon>Pentapetalae</taxon>
        <taxon>Caryophyllales</taxon>
        <taxon>Chenopodiaceae</taxon>
        <taxon>Chenopodioideae</taxon>
        <taxon>Anserineae</taxon>
        <taxon>Spinacia</taxon>
    </lineage>
</organism>
<dbReference type="InterPro" id="IPR007274">
    <property type="entry name" value="Cop_transporter"/>
</dbReference>
<gene>
    <name evidence="9" type="primary">LOC110803619</name>
</gene>
<dbReference type="Pfam" id="PF04145">
    <property type="entry name" value="Ctr"/>
    <property type="match status" value="2"/>
</dbReference>
<dbReference type="KEGG" id="soe:110803619"/>
<dbReference type="RefSeq" id="XP_021864835.1">
    <property type="nucleotide sequence ID" value="XM_022009143.2"/>
</dbReference>
<proteinExistence type="inferred from homology"/>
<evidence type="ECO:0000256" key="4">
    <source>
        <dbReference type="ARBA" id="ARBA00022989"/>
    </source>
</evidence>
<keyword evidence="2 6" id="KW-0812">Transmembrane</keyword>
<keyword evidence="4 6" id="KW-1133">Transmembrane helix</keyword>
<comment type="subcellular location">
    <subcellularLocation>
        <location evidence="6">Membrane</location>
        <topology evidence="6">Multi-pass membrane protein</topology>
    </subcellularLocation>
</comment>
<keyword evidence="6" id="KW-0406">Ion transport</keyword>
<keyword evidence="3 6" id="KW-0187">Copper transport</keyword>
<sequence length="160" mass="17307">MDHDHGMMMSPPPPPPPPSSSSSSSPSPSMGHNNMSMTDHNMMMMHMTFYWGKNGQILFSGWPGIRTGMYVLALVIVFLLALLVEWLAGSRLAKPGGKGFVSCLLRTLVHALRMGLAYLLMLAVMSFNVGVFIVVIVGHALGYMVFGSGHKGSEDSGFPH</sequence>
<dbReference type="OrthoDB" id="73901at2759"/>
<dbReference type="PANTHER" id="PTHR12483">
    <property type="entry name" value="SOLUTE CARRIER FAMILY 31 COPPER TRANSPORTERS"/>
    <property type="match status" value="1"/>
</dbReference>
<dbReference type="GeneID" id="110803619"/>
<reference evidence="9" key="2">
    <citation type="submission" date="2025-08" db="UniProtKB">
        <authorList>
            <consortium name="RefSeq"/>
        </authorList>
    </citation>
    <scope>IDENTIFICATION</scope>
    <source>
        <tissue evidence="9">Leaf</tissue>
    </source>
</reference>
<feature type="transmembrane region" description="Helical" evidence="6">
    <location>
        <begin position="117"/>
        <end position="146"/>
    </location>
</feature>
<keyword evidence="5 6" id="KW-0472">Membrane</keyword>
<evidence type="ECO:0000256" key="7">
    <source>
        <dbReference type="SAM" id="MobiDB-lite"/>
    </source>
</evidence>
<comment type="similarity">
    <text evidence="1 6">Belongs to the copper transporter (Ctr) (TC 1.A.56) family. SLC31A subfamily.</text>
</comment>
<keyword evidence="6" id="KW-0186">Copper</keyword>
<feature type="compositionally biased region" description="Pro residues" evidence="7">
    <location>
        <begin position="10"/>
        <end position="19"/>
    </location>
</feature>
<dbReference type="PANTHER" id="PTHR12483:SF42">
    <property type="entry name" value="COPPER TRANSPORTER 4"/>
    <property type="match status" value="1"/>
</dbReference>
<dbReference type="GO" id="GO:0005375">
    <property type="term" value="F:copper ion transmembrane transporter activity"/>
    <property type="evidence" value="ECO:0000318"/>
    <property type="project" value="GO_Central"/>
</dbReference>
<evidence type="ECO:0000256" key="5">
    <source>
        <dbReference type="ARBA" id="ARBA00023136"/>
    </source>
</evidence>
<evidence type="ECO:0000256" key="6">
    <source>
        <dbReference type="RuleBase" id="RU367022"/>
    </source>
</evidence>
<evidence type="ECO:0000256" key="2">
    <source>
        <dbReference type="ARBA" id="ARBA00022692"/>
    </source>
</evidence>
<keyword evidence="6" id="KW-0813">Transport</keyword>
<name>A0A9R0KAU4_SPIOL</name>
<keyword evidence="8" id="KW-1185">Reference proteome</keyword>
<dbReference type="GO" id="GO:0005886">
    <property type="term" value="C:plasma membrane"/>
    <property type="evidence" value="ECO:0000318"/>
    <property type="project" value="GO_Central"/>
</dbReference>
<evidence type="ECO:0000256" key="1">
    <source>
        <dbReference type="ARBA" id="ARBA00006921"/>
    </source>
</evidence>
<evidence type="ECO:0000313" key="9">
    <source>
        <dbReference type="RefSeq" id="XP_021864835.1"/>
    </source>
</evidence>
<protein>
    <recommendedName>
        <fullName evidence="6">Copper transport protein</fullName>
    </recommendedName>
</protein>
<evidence type="ECO:0000256" key="3">
    <source>
        <dbReference type="ARBA" id="ARBA00022796"/>
    </source>
</evidence>
<reference evidence="8" key="1">
    <citation type="journal article" date="2021" name="Nat. Commun.">
        <title>Genomic analyses provide insights into spinach domestication and the genetic basis of agronomic traits.</title>
        <authorList>
            <person name="Cai X."/>
            <person name="Sun X."/>
            <person name="Xu C."/>
            <person name="Sun H."/>
            <person name="Wang X."/>
            <person name="Ge C."/>
            <person name="Zhang Z."/>
            <person name="Wang Q."/>
            <person name="Fei Z."/>
            <person name="Jiao C."/>
            <person name="Wang Q."/>
        </authorList>
    </citation>
    <scope>NUCLEOTIDE SEQUENCE [LARGE SCALE GENOMIC DNA]</scope>
    <source>
        <strain evidence="8">cv. Varoflay</strain>
    </source>
</reference>
<dbReference type="AlphaFoldDB" id="A0A9R0KAU4"/>
<accession>A0A9R0KAU4</accession>
<dbReference type="Proteomes" id="UP000813463">
    <property type="component" value="Chromosome 6"/>
</dbReference>
<evidence type="ECO:0000313" key="8">
    <source>
        <dbReference type="Proteomes" id="UP000813463"/>
    </source>
</evidence>
<feature type="compositionally biased region" description="Low complexity" evidence="7">
    <location>
        <begin position="20"/>
        <end position="32"/>
    </location>
</feature>